<dbReference type="Gramene" id="scaffold_36400002.1">
    <property type="protein sequence ID" value="scaffold_36400002.1"/>
    <property type="gene ID" value="scaffold_36400002.1"/>
</dbReference>
<dbReference type="GO" id="GO:0005886">
    <property type="term" value="C:plasma membrane"/>
    <property type="evidence" value="ECO:0007669"/>
    <property type="project" value="TreeGrafter"/>
</dbReference>
<feature type="region of interest" description="Disordered" evidence="1">
    <location>
        <begin position="101"/>
        <end position="135"/>
    </location>
</feature>
<organism evidence="4">
    <name type="scientific">Arabidopsis lyrata subsp. lyrata</name>
    <name type="common">Lyre-leaved rock-cress</name>
    <dbReference type="NCBI Taxonomy" id="81972"/>
    <lineage>
        <taxon>Eukaryota</taxon>
        <taxon>Viridiplantae</taxon>
        <taxon>Streptophyta</taxon>
        <taxon>Embryophyta</taxon>
        <taxon>Tracheophyta</taxon>
        <taxon>Spermatophyta</taxon>
        <taxon>Magnoliopsida</taxon>
        <taxon>eudicotyledons</taxon>
        <taxon>Gunneridae</taxon>
        <taxon>Pentapetalae</taxon>
        <taxon>rosids</taxon>
        <taxon>malvids</taxon>
        <taxon>Brassicales</taxon>
        <taxon>Brassicaceae</taxon>
        <taxon>Camelineae</taxon>
        <taxon>Arabidopsis</taxon>
    </lineage>
</organism>
<evidence type="ECO:0000313" key="4">
    <source>
        <dbReference type="Proteomes" id="UP000008694"/>
    </source>
</evidence>
<dbReference type="EMBL" id="GL348972">
    <property type="protein sequence ID" value="EFH38798.1"/>
    <property type="molecule type" value="Genomic_DNA"/>
</dbReference>
<proteinExistence type="predicted"/>
<dbReference type="Proteomes" id="UP000008694">
    <property type="component" value="Unassembled WGS sequence"/>
</dbReference>
<dbReference type="AlphaFoldDB" id="D7MXD4"/>
<dbReference type="Pfam" id="PF02298">
    <property type="entry name" value="Cu_bind_like"/>
    <property type="match status" value="1"/>
</dbReference>
<dbReference type="PANTHER" id="PTHR33021:SF350">
    <property type="entry name" value="UCLACYANIN-2"/>
    <property type="match status" value="1"/>
</dbReference>
<gene>
    <name evidence="3" type="ORF">ARALYDRAFT_920572</name>
</gene>
<dbReference type="SUPFAM" id="SSF49503">
    <property type="entry name" value="Cupredoxins"/>
    <property type="match status" value="1"/>
</dbReference>
<reference evidence="4" key="1">
    <citation type="journal article" date="2011" name="Nat. Genet.">
        <title>The Arabidopsis lyrata genome sequence and the basis of rapid genome size change.</title>
        <authorList>
            <person name="Hu T.T."/>
            <person name="Pattyn P."/>
            <person name="Bakker E.G."/>
            <person name="Cao J."/>
            <person name="Cheng J.-F."/>
            <person name="Clark R.M."/>
            <person name="Fahlgren N."/>
            <person name="Fawcett J.A."/>
            <person name="Grimwood J."/>
            <person name="Gundlach H."/>
            <person name="Haberer G."/>
            <person name="Hollister J.D."/>
            <person name="Ossowski S."/>
            <person name="Ottilar R.P."/>
            <person name="Salamov A.A."/>
            <person name="Schneeberger K."/>
            <person name="Spannagl M."/>
            <person name="Wang X."/>
            <person name="Yang L."/>
            <person name="Nasrallah M.E."/>
            <person name="Bergelson J."/>
            <person name="Carrington J.C."/>
            <person name="Gaut B.S."/>
            <person name="Schmutz J."/>
            <person name="Mayer K.F.X."/>
            <person name="Van de Peer Y."/>
            <person name="Grigoriev I.V."/>
            <person name="Nordborg M."/>
            <person name="Weigel D."/>
            <person name="Guo Y.-L."/>
        </authorList>
    </citation>
    <scope>NUCLEOTIDE SEQUENCE [LARGE SCALE GENOMIC DNA]</scope>
    <source>
        <strain evidence="4">cv. MN47</strain>
    </source>
</reference>
<dbReference type="PANTHER" id="PTHR33021">
    <property type="entry name" value="BLUE COPPER PROTEIN"/>
    <property type="match status" value="1"/>
</dbReference>
<evidence type="ECO:0000313" key="3">
    <source>
        <dbReference type="EMBL" id="EFH38798.1"/>
    </source>
</evidence>
<dbReference type="PROSITE" id="PS51485">
    <property type="entry name" value="PHYTOCYANIN"/>
    <property type="match status" value="1"/>
</dbReference>
<sequence>MVAAVVAVTYKVGDVAQWASGVDYTDRAAGKTFRIVQVRACTYSVDVVNKAGYDGCDSSSATENHSEGDTKIDLKTVEPKYFICSTPGNCLGGMKLAITVVASPSSPPTPESPPADGTHEADSGSTTPPPPPPHK</sequence>
<dbReference type="InterPro" id="IPR003245">
    <property type="entry name" value="Phytocyanin_dom"/>
</dbReference>
<dbReference type="InterPro" id="IPR008972">
    <property type="entry name" value="Cupredoxin"/>
</dbReference>
<feature type="domain" description="Phytocyanin" evidence="2">
    <location>
        <begin position="8"/>
        <end position="102"/>
    </location>
</feature>
<protein>
    <recommendedName>
        <fullName evidence="2">Phytocyanin domain-containing protein</fullName>
    </recommendedName>
</protein>
<name>D7MXD4_ARALL</name>
<dbReference type="STRING" id="81972.D7MXD4"/>
<dbReference type="InterPro" id="IPR039391">
    <property type="entry name" value="Phytocyanin-like"/>
</dbReference>
<accession>D7MXD4</accession>
<dbReference type="Gene3D" id="2.60.40.420">
    <property type="entry name" value="Cupredoxins - blue copper proteins"/>
    <property type="match status" value="1"/>
</dbReference>
<evidence type="ECO:0000256" key="1">
    <source>
        <dbReference type="SAM" id="MobiDB-lite"/>
    </source>
</evidence>
<dbReference type="CDD" id="cd04216">
    <property type="entry name" value="Phytocyanin"/>
    <property type="match status" value="1"/>
</dbReference>
<keyword evidence="4" id="KW-1185">Reference proteome</keyword>
<dbReference type="HOGENOM" id="CLU_058719_3_2_1"/>
<dbReference type="GO" id="GO:0009055">
    <property type="term" value="F:electron transfer activity"/>
    <property type="evidence" value="ECO:0007669"/>
    <property type="project" value="InterPro"/>
</dbReference>
<evidence type="ECO:0000259" key="2">
    <source>
        <dbReference type="PROSITE" id="PS51485"/>
    </source>
</evidence>